<evidence type="ECO:0000313" key="4">
    <source>
        <dbReference type="Proteomes" id="UP000592820"/>
    </source>
</evidence>
<accession>A0A7W8P574</accession>
<feature type="region of interest" description="Disordered" evidence="1">
    <location>
        <begin position="137"/>
        <end position="157"/>
    </location>
</feature>
<evidence type="ECO:0000256" key="1">
    <source>
        <dbReference type="SAM" id="MobiDB-lite"/>
    </source>
</evidence>
<proteinExistence type="predicted"/>
<dbReference type="AlphaFoldDB" id="A0A7W8P574"/>
<feature type="compositionally biased region" description="Low complexity" evidence="1">
    <location>
        <begin position="139"/>
        <end position="157"/>
    </location>
</feature>
<keyword evidence="2" id="KW-0812">Transmembrane</keyword>
<evidence type="ECO:0000313" key="3">
    <source>
        <dbReference type="EMBL" id="MBB5404056.1"/>
    </source>
</evidence>
<keyword evidence="2" id="KW-1133">Transmembrane helix</keyword>
<keyword evidence="2" id="KW-0472">Membrane</keyword>
<dbReference type="EMBL" id="JACHDE010000017">
    <property type="protein sequence ID" value="MBB5404056.1"/>
    <property type="molecule type" value="Genomic_DNA"/>
</dbReference>
<evidence type="ECO:0000256" key="2">
    <source>
        <dbReference type="SAM" id="Phobius"/>
    </source>
</evidence>
<dbReference type="Proteomes" id="UP000592820">
    <property type="component" value="Unassembled WGS sequence"/>
</dbReference>
<feature type="transmembrane region" description="Helical" evidence="2">
    <location>
        <begin position="38"/>
        <end position="56"/>
    </location>
</feature>
<organism evidence="3 4">
    <name type="scientific">Paraburkholderia youngii</name>
    <dbReference type="NCBI Taxonomy" id="2782701"/>
    <lineage>
        <taxon>Bacteria</taxon>
        <taxon>Pseudomonadati</taxon>
        <taxon>Pseudomonadota</taxon>
        <taxon>Betaproteobacteria</taxon>
        <taxon>Burkholderiales</taxon>
        <taxon>Burkholderiaceae</taxon>
        <taxon>Paraburkholderia</taxon>
    </lineage>
</organism>
<protein>
    <submittedName>
        <fullName evidence="3">Uncharacterized protein</fullName>
    </submittedName>
</protein>
<gene>
    <name evidence="3" type="ORF">HDG41_006147</name>
</gene>
<sequence>MSTTFFEPGGAPYGAAFVSRWVKRACMPLEAWSSHRRWLVATAIAALVFAFGAYGWNTADLAGLEASRAALALGTQRLAQARHALAQLPSLRRAAAAMPATVSSAVPWNPPTTCASSPSWPRRAASCCSRSNRARRAARASSASASCSSPRARTSSS</sequence>
<comment type="caution">
    <text evidence="3">The sequence shown here is derived from an EMBL/GenBank/DDBJ whole genome shotgun (WGS) entry which is preliminary data.</text>
</comment>
<name>A0A7W8P574_9BURK</name>
<reference evidence="3 4" key="1">
    <citation type="submission" date="2020-08" db="EMBL/GenBank/DDBJ databases">
        <title>Genomic Encyclopedia of Type Strains, Phase IV (KMG-V): Genome sequencing to study the core and pangenomes of soil and plant-associated prokaryotes.</title>
        <authorList>
            <person name="Whitman W."/>
        </authorList>
    </citation>
    <scope>NUCLEOTIDE SEQUENCE [LARGE SCALE GENOMIC DNA]</scope>
    <source>
        <strain evidence="3 4">JPY162</strain>
    </source>
</reference>